<evidence type="ECO:0000256" key="1">
    <source>
        <dbReference type="SAM" id="MobiDB-lite"/>
    </source>
</evidence>
<organism evidence="3 4">
    <name type="scientific">Nyssa sinensis</name>
    <dbReference type="NCBI Taxonomy" id="561372"/>
    <lineage>
        <taxon>Eukaryota</taxon>
        <taxon>Viridiplantae</taxon>
        <taxon>Streptophyta</taxon>
        <taxon>Embryophyta</taxon>
        <taxon>Tracheophyta</taxon>
        <taxon>Spermatophyta</taxon>
        <taxon>Magnoliopsida</taxon>
        <taxon>eudicotyledons</taxon>
        <taxon>Gunneridae</taxon>
        <taxon>Pentapetalae</taxon>
        <taxon>asterids</taxon>
        <taxon>Cornales</taxon>
        <taxon>Nyssaceae</taxon>
        <taxon>Nyssa</taxon>
    </lineage>
</organism>
<reference evidence="3 4" key="1">
    <citation type="submission" date="2019-09" db="EMBL/GenBank/DDBJ databases">
        <title>A chromosome-level genome assembly of the Chinese tupelo Nyssa sinensis.</title>
        <authorList>
            <person name="Yang X."/>
            <person name="Kang M."/>
            <person name="Yang Y."/>
            <person name="Xiong H."/>
            <person name="Wang M."/>
            <person name="Zhang Z."/>
            <person name="Wang Z."/>
            <person name="Wu H."/>
            <person name="Ma T."/>
            <person name="Liu J."/>
            <person name="Xi Z."/>
        </authorList>
    </citation>
    <scope>NUCLEOTIDE SEQUENCE [LARGE SCALE GENOMIC DNA]</scope>
    <source>
        <strain evidence="3">J267</strain>
        <tissue evidence="3">Leaf</tissue>
    </source>
</reference>
<dbReference type="AlphaFoldDB" id="A0A5J4ZLG7"/>
<dbReference type="OrthoDB" id="1845088at2759"/>
<evidence type="ECO:0000313" key="4">
    <source>
        <dbReference type="Proteomes" id="UP000325577"/>
    </source>
</evidence>
<gene>
    <name evidence="3" type="ORF">F0562_015942</name>
</gene>
<feature type="compositionally biased region" description="Acidic residues" evidence="1">
    <location>
        <begin position="615"/>
        <end position="628"/>
    </location>
</feature>
<dbReference type="Pfam" id="PF22936">
    <property type="entry name" value="Pol_BBD"/>
    <property type="match status" value="1"/>
</dbReference>
<evidence type="ECO:0000313" key="3">
    <source>
        <dbReference type="EMBL" id="KAA8518468.1"/>
    </source>
</evidence>
<dbReference type="PANTHER" id="PTHR47481">
    <property type="match status" value="1"/>
</dbReference>
<protein>
    <recommendedName>
        <fullName evidence="2">Retrovirus-related Pol polyprotein from transposon TNT 1-94-like beta-barrel domain-containing protein</fullName>
    </recommendedName>
</protein>
<dbReference type="InterPro" id="IPR054722">
    <property type="entry name" value="PolX-like_BBD"/>
</dbReference>
<dbReference type="PANTHER" id="PTHR47481:SF30">
    <property type="entry name" value="CCHC-TYPE DOMAIN-CONTAINING PROTEIN"/>
    <property type="match status" value="1"/>
</dbReference>
<feature type="region of interest" description="Disordered" evidence="1">
    <location>
        <begin position="366"/>
        <end position="435"/>
    </location>
</feature>
<keyword evidence="4" id="KW-1185">Reference proteome</keyword>
<feature type="compositionally biased region" description="Polar residues" evidence="1">
    <location>
        <begin position="419"/>
        <end position="428"/>
    </location>
</feature>
<feature type="domain" description="Retrovirus-related Pol polyprotein from transposon TNT 1-94-like beta-barrel" evidence="2">
    <location>
        <begin position="254"/>
        <end position="330"/>
    </location>
</feature>
<feature type="compositionally biased region" description="Low complexity" evidence="1">
    <location>
        <begin position="381"/>
        <end position="401"/>
    </location>
</feature>
<dbReference type="Pfam" id="PF14223">
    <property type="entry name" value="Retrotran_gag_2"/>
    <property type="match status" value="1"/>
</dbReference>
<sequence>MVSEHSIANAFVDPMTAITDSSSSSSTFHLPAQVISIKLDGTNFLAWSAQLLPLFRSYDLMRIVDGSEPSPPQFSSAEHKAQGIHNSAYVVWQYKDQTVLGWIISSLSPTVVSTIYGLETSQLAWQALGARFAAPSTSRISLIKRKLQSLLQGSMSCQNFLDEVKSLVNELSVVGKSIDDSDLILSVLNVKLFNQRQDPMFSTRINLVLNQVLAPTTRSLVSQGRRKAQGRHPPIDLAAMVAKANTTYLNQHQWYTDSGANIHVTSDIANLATSQPYEHDDFVGVGNRTGLTISRTGTASIKTPSSTLTLNDVAYCPQASAHLLFINKFCKAREQSIFTDSANCLHFSVSPPSLISHDDTSPVPFLHSSTPVLTSGRPESSLDFPSSTSPSPSLSPTSQDSAPSDNQNRAPSLPIPSSRMLTRSQTGHSKPRSFPDFQLHYSTRHLLRALHAVLGQLVLNGATSVDAGVLVAERYNRRTSNVDTVLASCEASNFPSHPSIDLDYQHDGTGGLVLAEGDAVVRRHRHVRSGDEWRPNVDVFVALVSRWYGGVVCDLLVAVASVDVEFVVVDADLVVRVPRVDGDLDVGGEIIGGGDVEGEDGGVLKDEAWFPGLEDGPDDEDEEEEDEVDNQKSSATLPDTLPPPVLPVFGAPFFRHVLQRWVV</sequence>
<accession>A0A5J4ZLG7</accession>
<dbReference type="Proteomes" id="UP000325577">
    <property type="component" value="Linkage Group LG7"/>
</dbReference>
<name>A0A5J4ZLG7_9ASTE</name>
<evidence type="ECO:0000259" key="2">
    <source>
        <dbReference type="Pfam" id="PF22936"/>
    </source>
</evidence>
<feature type="region of interest" description="Disordered" evidence="1">
    <location>
        <begin position="609"/>
        <end position="644"/>
    </location>
</feature>
<dbReference type="EMBL" id="CM018050">
    <property type="protein sequence ID" value="KAA8518468.1"/>
    <property type="molecule type" value="Genomic_DNA"/>
</dbReference>
<proteinExistence type="predicted"/>